<evidence type="ECO:0000259" key="9">
    <source>
        <dbReference type="PROSITE" id="PS51918"/>
    </source>
</evidence>
<dbReference type="CDD" id="cd01335">
    <property type="entry name" value="Radical_SAM"/>
    <property type="match status" value="1"/>
</dbReference>
<feature type="domain" description="B12-binding" evidence="8">
    <location>
        <begin position="59"/>
        <end position="204"/>
    </location>
</feature>
<keyword evidence="7" id="KW-0411">Iron-sulfur</keyword>
<evidence type="ECO:0000313" key="11">
    <source>
        <dbReference type="Proteomes" id="UP000636960"/>
    </source>
</evidence>
<evidence type="ECO:0008006" key="12">
    <source>
        <dbReference type="Google" id="ProtNLM"/>
    </source>
</evidence>
<organism evidence="10 11">
    <name type="scientific">Paractinoplanes rishiriensis</name>
    <dbReference type="NCBI Taxonomy" id="1050105"/>
    <lineage>
        <taxon>Bacteria</taxon>
        <taxon>Bacillati</taxon>
        <taxon>Actinomycetota</taxon>
        <taxon>Actinomycetes</taxon>
        <taxon>Micromonosporales</taxon>
        <taxon>Micromonosporaceae</taxon>
        <taxon>Paractinoplanes</taxon>
    </lineage>
</organism>
<dbReference type="AlphaFoldDB" id="A0A919K2J4"/>
<keyword evidence="11" id="KW-1185">Reference proteome</keyword>
<dbReference type="InterPro" id="IPR051198">
    <property type="entry name" value="BchE-like"/>
</dbReference>
<comment type="caution">
    <text evidence="10">The sequence shown here is derived from an EMBL/GenBank/DDBJ whole genome shotgun (WGS) entry which is preliminary data.</text>
</comment>
<name>A0A919K2J4_9ACTN</name>
<evidence type="ECO:0000256" key="1">
    <source>
        <dbReference type="ARBA" id="ARBA00001966"/>
    </source>
</evidence>
<dbReference type="InterPro" id="IPR006158">
    <property type="entry name" value="Cobalamin-bd"/>
</dbReference>
<sequence>MVQGLDCLVLGYNDPPFSNHEQRVLNRGPDFPDRRIFMRDHLVVDGSRLPYMDVINHYVGERGIGPPDSYYHVGEVANLAAVYLTSFLVQRGCTATFASLFHAEKERIAALLRDQRPRVVAITTTFYLTAAPVAEIVAFVRSVRPESLVAVGGPLIDNLARDLDPETLTEMFEWMDADVYVHDSQGECALLDLVRGARAGESPAHVDNVYWRNGEEFRFTRRRPENTPVDEGTINWRLFDDTELGRTAQTRTARSCAFKCSFCDFPARAGALSLAGLDVVEAELTLLAERGVEHVVFIDDTFNVPLPRFKELCRMMIRNRFPFRWYSFFRASSARDEETYDLMAASGCAAVFLGIESADDGVLKLMHKSATSDAYRSSIRRLTERSITTFASFVVGFPGETAATVQRTIDFLNEAQPSFFRAEPWWYNHRSPIHAQADVLGITGQGYQWRHATMDIDGAGDALDRIFAEVTGSVWIPTYNFDFWALPYLFGKGFTQEQITAFLRAAQRSMRFNADPGTPAARAAAEEVARSFDGVVLRPPRYRMPRARPLRVTA</sequence>
<dbReference type="Pfam" id="PF04055">
    <property type="entry name" value="Radical_SAM"/>
    <property type="match status" value="1"/>
</dbReference>
<protein>
    <recommendedName>
        <fullName evidence="12">PhpK family radical SAM P-methyltransferase</fullName>
    </recommendedName>
</protein>
<evidence type="ECO:0000256" key="6">
    <source>
        <dbReference type="ARBA" id="ARBA00023004"/>
    </source>
</evidence>
<dbReference type="NCBIfam" id="TIGR04479">
    <property type="entry name" value="bcpD_PhpK_rSAM"/>
    <property type="match status" value="1"/>
</dbReference>
<dbReference type="InterPro" id="IPR023404">
    <property type="entry name" value="rSAM_horseshoe"/>
</dbReference>
<dbReference type="InterPro" id="IPR034466">
    <property type="entry name" value="Methyltransferase_Class_B"/>
</dbReference>
<evidence type="ECO:0000259" key="8">
    <source>
        <dbReference type="PROSITE" id="PS51332"/>
    </source>
</evidence>
<reference evidence="10" key="1">
    <citation type="submission" date="2021-01" db="EMBL/GenBank/DDBJ databases">
        <title>Whole genome shotgun sequence of Actinoplanes rishiriensis NBRC 108556.</title>
        <authorList>
            <person name="Komaki H."/>
            <person name="Tamura T."/>
        </authorList>
    </citation>
    <scope>NUCLEOTIDE SEQUENCE</scope>
    <source>
        <strain evidence="10">NBRC 108556</strain>
    </source>
</reference>
<dbReference type="SMART" id="SM00729">
    <property type="entry name" value="Elp3"/>
    <property type="match status" value="1"/>
</dbReference>
<accession>A0A919K2J4</accession>
<evidence type="ECO:0000256" key="3">
    <source>
        <dbReference type="ARBA" id="ARBA00022679"/>
    </source>
</evidence>
<dbReference type="PANTHER" id="PTHR43409:SF7">
    <property type="entry name" value="BLL1977 PROTEIN"/>
    <property type="match status" value="1"/>
</dbReference>
<evidence type="ECO:0000256" key="5">
    <source>
        <dbReference type="ARBA" id="ARBA00022723"/>
    </source>
</evidence>
<dbReference type="GO" id="GO:0051539">
    <property type="term" value="F:4 iron, 4 sulfur cluster binding"/>
    <property type="evidence" value="ECO:0007669"/>
    <property type="project" value="UniProtKB-KW"/>
</dbReference>
<dbReference type="GO" id="GO:0003824">
    <property type="term" value="F:catalytic activity"/>
    <property type="evidence" value="ECO:0007669"/>
    <property type="project" value="InterPro"/>
</dbReference>
<dbReference type="EMBL" id="BOMV01000073">
    <property type="protein sequence ID" value="GIE99510.1"/>
    <property type="molecule type" value="Genomic_DNA"/>
</dbReference>
<dbReference type="SFLD" id="SFLDG01123">
    <property type="entry name" value="methyltransferase_(Class_B)"/>
    <property type="match status" value="1"/>
</dbReference>
<feature type="domain" description="Radical SAM core" evidence="9">
    <location>
        <begin position="242"/>
        <end position="473"/>
    </location>
</feature>
<keyword evidence="3" id="KW-0808">Transferase</keyword>
<dbReference type="InterPro" id="IPR058240">
    <property type="entry name" value="rSAM_sf"/>
</dbReference>
<dbReference type="RefSeq" id="WP_203786496.1">
    <property type="nucleotide sequence ID" value="NZ_BOMV01000073.1"/>
</dbReference>
<proteinExistence type="predicted"/>
<keyword evidence="6" id="KW-0408">Iron</keyword>
<dbReference type="InterPro" id="IPR007197">
    <property type="entry name" value="rSAM"/>
</dbReference>
<evidence type="ECO:0000256" key="7">
    <source>
        <dbReference type="ARBA" id="ARBA00023014"/>
    </source>
</evidence>
<dbReference type="InterPro" id="IPR031003">
    <property type="entry name" value="BcpD_PhpK_rSAM"/>
</dbReference>
<dbReference type="SFLD" id="SFLDG01082">
    <property type="entry name" value="B12-binding_domain_containing"/>
    <property type="match status" value="1"/>
</dbReference>
<comment type="cofactor">
    <cofactor evidence="1">
        <name>[4Fe-4S] cluster</name>
        <dbReference type="ChEBI" id="CHEBI:49883"/>
    </cofactor>
</comment>
<dbReference type="PROSITE" id="PS51332">
    <property type="entry name" value="B12_BINDING"/>
    <property type="match status" value="1"/>
</dbReference>
<dbReference type="SFLD" id="SFLDS00029">
    <property type="entry name" value="Radical_SAM"/>
    <property type="match status" value="1"/>
</dbReference>
<dbReference type="Proteomes" id="UP000636960">
    <property type="component" value="Unassembled WGS sequence"/>
</dbReference>
<keyword evidence="2" id="KW-0489">Methyltransferase</keyword>
<dbReference type="PANTHER" id="PTHR43409">
    <property type="entry name" value="ANAEROBIC MAGNESIUM-PROTOPORPHYRIN IX MONOMETHYL ESTER CYCLASE-RELATED"/>
    <property type="match status" value="1"/>
</dbReference>
<dbReference type="InterPro" id="IPR006638">
    <property type="entry name" value="Elp3/MiaA/NifB-like_rSAM"/>
</dbReference>
<dbReference type="GO" id="GO:0046872">
    <property type="term" value="F:metal ion binding"/>
    <property type="evidence" value="ECO:0007669"/>
    <property type="project" value="UniProtKB-KW"/>
</dbReference>
<keyword evidence="4" id="KW-0949">S-adenosyl-L-methionine</keyword>
<evidence type="ECO:0000256" key="2">
    <source>
        <dbReference type="ARBA" id="ARBA00022603"/>
    </source>
</evidence>
<evidence type="ECO:0000313" key="10">
    <source>
        <dbReference type="EMBL" id="GIE99510.1"/>
    </source>
</evidence>
<evidence type="ECO:0000256" key="4">
    <source>
        <dbReference type="ARBA" id="ARBA00022691"/>
    </source>
</evidence>
<dbReference type="GO" id="GO:0031419">
    <property type="term" value="F:cobalamin binding"/>
    <property type="evidence" value="ECO:0007669"/>
    <property type="project" value="InterPro"/>
</dbReference>
<dbReference type="Gene3D" id="3.80.30.20">
    <property type="entry name" value="tm_1862 like domain"/>
    <property type="match status" value="1"/>
</dbReference>
<dbReference type="PROSITE" id="PS51918">
    <property type="entry name" value="RADICAL_SAM"/>
    <property type="match status" value="1"/>
</dbReference>
<dbReference type="SUPFAM" id="SSF102114">
    <property type="entry name" value="Radical SAM enzymes"/>
    <property type="match status" value="1"/>
</dbReference>
<gene>
    <name evidence="10" type="ORF">Ari01nite_69750</name>
</gene>
<keyword evidence="5" id="KW-0479">Metal-binding</keyword>